<feature type="region of interest" description="Disordered" evidence="1">
    <location>
        <begin position="130"/>
        <end position="150"/>
    </location>
</feature>
<sequence>MPHYSGRHRSRPSRTNVRESHRSRRRVDERGNSSSATRNEPRFGQDIPEYSQQGWQSSSWAENATTTLSGNLPSPGPARLEPEWPVPGMMDNNGAFSSNPYYSNSALGQPGWGASPVAYQTGAVGTVQDPLAPATSSPTDQASTSINGTYGQAGSTPWSGYYSDQGWSASAPPHWTSEADVSQEQAIRRLSMRARQGSDVGFHGVNPYDNDMAMSMDQPGEHDISDSSGDTTPVDRDQYVDACMSGDIPWSPEFPYQTHG</sequence>
<dbReference type="Proteomes" id="UP000286045">
    <property type="component" value="Unassembled WGS sequence"/>
</dbReference>
<comment type="caution">
    <text evidence="2">The sequence shown here is derived from an EMBL/GenBank/DDBJ whole genome shotgun (WGS) entry which is preliminary data.</text>
</comment>
<name>A0A439CX85_9PEZI</name>
<protein>
    <submittedName>
        <fullName evidence="2">Uncharacterized protein</fullName>
    </submittedName>
</protein>
<keyword evidence="3" id="KW-1185">Reference proteome</keyword>
<feature type="compositionally biased region" description="Basic residues" evidence="1">
    <location>
        <begin position="1"/>
        <end position="12"/>
    </location>
</feature>
<dbReference type="AlphaFoldDB" id="A0A439CX85"/>
<evidence type="ECO:0000256" key="1">
    <source>
        <dbReference type="SAM" id="MobiDB-lite"/>
    </source>
</evidence>
<feature type="region of interest" description="Disordered" evidence="1">
    <location>
        <begin position="1"/>
        <end position="82"/>
    </location>
</feature>
<gene>
    <name evidence="2" type="ORF">EKO27_g8473</name>
</gene>
<organism evidence="2 3">
    <name type="scientific">Xylaria grammica</name>
    <dbReference type="NCBI Taxonomy" id="363999"/>
    <lineage>
        <taxon>Eukaryota</taxon>
        <taxon>Fungi</taxon>
        <taxon>Dikarya</taxon>
        <taxon>Ascomycota</taxon>
        <taxon>Pezizomycotina</taxon>
        <taxon>Sordariomycetes</taxon>
        <taxon>Xylariomycetidae</taxon>
        <taxon>Xylariales</taxon>
        <taxon>Xylariaceae</taxon>
        <taxon>Xylaria</taxon>
    </lineage>
</organism>
<dbReference type="EMBL" id="RYZI01000321">
    <property type="protein sequence ID" value="RWA06631.1"/>
    <property type="molecule type" value="Genomic_DNA"/>
</dbReference>
<feature type="compositionally biased region" description="Polar residues" evidence="1">
    <location>
        <begin position="134"/>
        <end position="150"/>
    </location>
</feature>
<feature type="compositionally biased region" description="Basic and acidic residues" evidence="1">
    <location>
        <begin position="16"/>
        <end position="31"/>
    </location>
</feature>
<evidence type="ECO:0000313" key="2">
    <source>
        <dbReference type="EMBL" id="RWA06631.1"/>
    </source>
</evidence>
<accession>A0A439CX85</accession>
<feature type="region of interest" description="Disordered" evidence="1">
    <location>
        <begin position="193"/>
        <end position="237"/>
    </location>
</feature>
<feature type="compositionally biased region" description="Polar residues" evidence="1">
    <location>
        <begin position="50"/>
        <end position="72"/>
    </location>
</feature>
<proteinExistence type="predicted"/>
<evidence type="ECO:0000313" key="3">
    <source>
        <dbReference type="Proteomes" id="UP000286045"/>
    </source>
</evidence>
<reference evidence="2 3" key="1">
    <citation type="submission" date="2018-12" db="EMBL/GenBank/DDBJ databases">
        <title>Draft genome sequence of Xylaria grammica IHI A82.</title>
        <authorList>
            <person name="Buettner E."/>
            <person name="Kellner H."/>
        </authorList>
    </citation>
    <scope>NUCLEOTIDE SEQUENCE [LARGE SCALE GENOMIC DNA]</scope>
    <source>
        <strain evidence="2 3">IHI A82</strain>
    </source>
</reference>